<reference evidence="2 3" key="1">
    <citation type="submission" date="2023-01" db="EMBL/GenBank/DDBJ databases">
        <title>Analysis of 21 Apiospora genomes using comparative genomics revels a genus with tremendous synthesis potential of carbohydrate active enzymes and secondary metabolites.</title>
        <authorList>
            <person name="Sorensen T."/>
        </authorList>
    </citation>
    <scope>NUCLEOTIDE SEQUENCE [LARGE SCALE GENOMIC DNA]</scope>
    <source>
        <strain evidence="2 3">CBS 24483</strain>
    </source>
</reference>
<dbReference type="GeneID" id="92073925"/>
<dbReference type="Proteomes" id="UP001391051">
    <property type="component" value="Unassembled WGS sequence"/>
</dbReference>
<gene>
    <name evidence="2" type="ORF">PG986_004641</name>
</gene>
<dbReference type="EMBL" id="JAQQWE010000003">
    <property type="protein sequence ID" value="KAK7959787.1"/>
    <property type="molecule type" value="Genomic_DNA"/>
</dbReference>
<evidence type="ECO:0000256" key="1">
    <source>
        <dbReference type="SAM" id="MobiDB-lite"/>
    </source>
</evidence>
<evidence type="ECO:0000313" key="2">
    <source>
        <dbReference type="EMBL" id="KAK7959787.1"/>
    </source>
</evidence>
<sequence>MLVWSGIPTNDRPVIDISGIYTTGNTIGDTKSDSTTMTAGAAWVAELSIAHTEGNSHEISRPESYSRQYTLSVSPGSSGYLIFTPSTPAERASSRATIAARPRSRRATMSGASPR</sequence>
<name>A0ABR1QNN7_9PEZI</name>
<dbReference type="RefSeq" id="XP_066703490.1">
    <property type="nucleotide sequence ID" value="XM_066840863.1"/>
</dbReference>
<organism evidence="2 3">
    <name type="scientific">Apiospora aurea</name>
    <dbReference type="NCBI Taxonomy" id="335848"/>
    <lineage>
        <taxon>Eukaryota</taxon>
        <taxon>Fungi</taxon>
        <taxon>Dikarya</taxon>
        <taxon>Ascomycota</taxon>
        <taxon>Pezizomycotina</taxon>
        <taxon>Sordariomycetes</taxon>
        <taxon>Xylariomycetidae</taxon>
        <taxon>Amphisphaeriales</taxon>
        <taxon>Apiosporaceae</taxon>
        <taxon>Apiospora</taxon>
    </lineage>
</organism>
<feature type="region of interest" description="Disordered" evidence="1">
    <location>
        <begin position="88"/>
        <end position="115"/>
    </location>
</feature>
<proteinExistence type="predicted"/>
<comment type="caution">
    <text evidence="2">The sequence shown here is derived from an EMBL/GenBank/DDBJ whole genome shotgun (WGS) entry which is preliminary data.</text>
</comment>
<evidence type="ECO:0000313" key="3">
    <source>
        <dbReference type="Proteomes" id="UP001391051"/>
    </source>
</evidence>
<keyword evidence="3" id="KW-1185">Reference proteome</keyword>
<protein>
    <submittedName>
        <fullName evidence="2">Uncharacterized protein</fullName>
    </submittedName>
</protein>
<accession>A0ABR1QNN7</accession>